<evidence type="ECO:0000313" key="3">
    <source>
        <dbReference type="Proteomes" id="UP000002029"/>
    </source>
</evidence>
<dbReference type="AlphaFoldDB" id="D2B142"/>
<dbReference type="HOGENOM" id="CLU_1061391_0_0_11"/>
<dbReference type="EMBL" id="CP001814">
    <property type="protein sequence ID" value="ACZ83449.1"/>
    <property type="molecule type" value="Genomic_DNA"/>
</dbReference>
<reference evidence="2 3" key="1">
    <citation type="journal article" date="2010" name="Stand. Genomic Sci.">
        <title>Complete genome sequence of Streptosporangium roseum type strain (NI 9100).</title>
        <authorList>
            <person name="Nolan M."/>
            <person name="Sikorski J."/>
            <person name="Jando M."/>
            <person name="Lucas S."/>
            <person name="Lapidus A."/>
            <person name="Glavina Del Rio T."/>
            <person name="Chen F."/>
            <person name="Tice H."/>
            <person name="Pitluck S."/>
            <person name="Cheng J.F."/>
            <person name="Chertkov O."/>
            <person name="Sims D."/>
            <person name="Meincke L."/>
            <person name="Brettin T."/>
            <person name="Han C."/>
            <person name="Detter J.C."/>
            <person name="Bruce D."/>
            <person name="Goodwin L."/>
            <person name="Land M."/>
            <person name="Hauser L."/>
            <person name="Chang Y.J."/>
            <person name="Jeffries C.D."/>
            <person name="Ivanova N."/>
            <person name="Mavromatis K."/>
            <person name="Mikhailova N."/>
            <person name="Chen A."/>
            <person name="Palaniappan K."/>
            <person name="Chain P."/>
            <person name="Rohde M."/>
            <person name="Goker M."/>
            <person name="Bristow J."/>
            <person name="Eisen J.A."/>
            <person name="Markowitz V."/>
            <person name="Hugenholtz P."/>
            <person name="Kyrpides N.C."/>
            <person name="Klenk H.P."/>
        </authorList>
    </citation>
    <scope>NUCLEOTIDE SEQUENCE [LARGE SCALE GENOMIC DNA]</scope>
    <source>
        <strain evidence="3">ATCC 12428 / DSM 43021 / JCM 3005 / NI 9100</strain>
    </source>
</reference>
<protein>
    <submittedName>
        <fullName evidence="2">Uncharacterized protein</fullName>
    </submittedName>
</protein>
<sequence>MRRHDRAHDRVSREGGWMSAFTELQAPPGGRMWTCCAAFRRSRARQARQGRVWRPWRAPAGDAGDDLGRIPAPLVAIECGGQRRMHPGEARRREDPRGAAPARGAVMRQRRGPYRQPDVEPSAIPTKVFIGCHRHLHSARPGTEPCVPGSPAGGTTDPRRIGSTIPDYLKPTGLSRPERGGRPDPPARMPERRTAGQTCFPATPSAPGPARPAPPVTPRRTAVVVIAAAPARGVPIPWSTPPRSTSGRPPRRRPWRCPGSVP</sequence>
<dbReference type="KEGG" id="sro:Sros_0420"/>
<gene>
    <name evidence="2" type="ordered locus">Sros_0420</name>
</gene>
<feature type="compositionally biased region" description="Pro residues" evidence="1">
    <location>
        <begin position="204"/>
        <end position="217"/>
    </location>
</feature>
<feature type="region of interest" description="Disordered" evidence="1">
    <location>
        <begin position="83"/>
        <end position="121"/>
    </location>
</feature>
<proteinExistence type="predicted"/>
<dbReference type="Proteomes" id="UP000002029">
    <property type="component" value="Chromosome"/>
</dbReference>
<name>D2B142_STRRD</name>
<feature type="compositionally biased region" description="Basic and acidic residues" evidence="1">
    <location>
        <begin position="86"/>
        <end position="97"/>
    </location>
</feature>
<evidence type="ECO:0000313" key="2">
    <source>
        <dbReference type="EMBL" id="ACZ83449.1"/>
    </source>
</evidence>
<keyword evidence="3" id="KW-1185">Reference proteome</keyword>
<accession>D2B142</accession>
<feature type="region of interest" description="Disordered" evidence="1">
    <location>
        <begin position="233"/>
        <end position="262"/>
    </location>
</feature>
<feature type="compositionally biased region" description="Low complexity" evidence="1">
    <location>
        <begin position="233"/>
        <end position="248"/>
    </location>
</feature>
<feature type="region of interest" description="Disordered" evidence="1">
    <location>
        <begin position="139"/>
        <end position="219"/>
    </location>
</feature>
<evidence type="ECO:0000256" key="1">
    <source>
        <dbReference type="SAM" id="MobiDB-lite"/>
    </source>
</evidence>
<organism evidence="2 3">
    <name type="scientific">Streptosporangium roseum (strain ATCC 12428 / DSM 43021 / JCM 3005 / KCTC 9067 / NCIMB 10171 / NRRL 2505 / NI 9100)</name>
    <dbReference type="NCBI Taxonomy" id="479432"/>
    <lineage>
        <taxon>Bacteria</taxon>
        <taxon>Bacillati</taxon>
        <taxon>Actinomycetota</taxon>
        <taxon>Actinomycetes</taxon>
        <taxon>Streptosporangiales</taxon>
        <taxon>Streptosporangiaceae</taxon>
        <taxon>Streptosporangium</taxon>
    </lineage>
</organism>